<dbReference type="InterPro" id="IPR005545">
    <property type="entry name" value="YCII"/>
</dbReference>
<comment type="similarity">
    <text evidence="1">Belongs to the YciI family.</text>
</comment>
<name>A0A5B8A640_9BACT</name>
<dbReference type="Gene3D" id="3.30.70.1060">
    <property type="entry name" value="Dimeric alpha+beta barrel"/>
    <property type="match status" value="1"/>
</dbReference>
<dbReference type="InterPro" id="IPR051807">
    <property type="entry name" value="Sec-metab_biosynth-assoc"/>
</dbReference>
<organism evidence="3 4">
    <name type="scientific">Hymenobacter jejuensis</name>
    <dbReference type="NCBI Taxonomy" id="2502781"/>
    <lineage>
        <taxon>Bacteria</taxon>
        <taxon>Pseudomonadati</taxon>
        <taxon>Bacteroidota</taxon>
        <taxon>Cytophagia</taxon>
        <taxon>Cytophagales</taxon>
        <taxon>Hymenobacteraceae</taxon>
        <taxon>Hymenobacter</taxon>
    </lineage>
</organism>
<dbReference type="SUPFAM" id="SSF54909">
    <property type="entry name" value="Dimeric alpha+beta barrel"/>
    <property type="match status" value="1"/>
</dbReference>
<dbReference type="AlphaFoldDB" id="A0A5B8A640"/>
<dbReference type="PANTHER" id="PTHR33606">
    <property type="entry name" value="PROTEIN YCII"/>
    <property type="match status" value="1"/>
</dbReference>
<reference evidence="3 4" key="1">
    <citation type="submission" date="2019-06" db="EMBL/GenBank/DDBJ databases">
        <authorList>
            <person name="Srinivasan S."/>
        </authorList>
    </citation>
    <scope>NUCLEOTIDE SEQUENCE [LARGE SCALE GENOMIC DNA]</scope>
    <source>
        <strain evidence="3 4">17J68-5</strain>
    </source>
</reference>
<dbReference type="InterPro" id="IPR011008">
    <property type="entry name" value="Dimeric_a/b-barrel"/>
</dbReference>
<dbReference type="PANTHER" id="PTHR33606:SF3">
    <property type="entry name" value="PROTEIN YCII"/>
    <property type="match status" value="1"/>
</dbReference>
<keyword evidence="4" id="KW-1185">Reference proteome</keyword>
<dbReference type="OrthoDB" id="9797014at2"/>
<sequence>MNQYLITAYDYTDDKALERRMAARTEHLTRASKLKADGTLVVGGAILSPEGQMIGSMMLMQFESADGLEAWKQDEPYLLQKVWEKVTIEPFRSAQL</sequence>
<evidence type="ECO:0000256" key="1">
    <source>
        <dbReference type="ARBA" id="ARBA00007689"/>
    </source>
</evidence>
<dbReference type="Pfam" id="PF03795">
    <property type="entry name" value="YCII"/>
    <property type="match status" value="1"/>
</dbReference>
<evidence type="ECO:0000313" key="4">
    <source>
        <dbReference type="Proteomes" id="UP000305398"/>
    </source>
</evidence>
<dbReference type="KEGG" id="hyj:FHG12_17250"/>
<dbReference type="RefSeq" id="WP_139516906.1">
    <property type="nucleotide sequence ID" value="NZ_CP040896.1"/>
</dbReference>
<accession>A0A5B8A640</accession>
<dbReference type="Proteomes" id="UP000305398">
    <property type="component" value="Chromosome"/>
</dbReference>
<feature type="domain" description="YCII-related" evidence="2">
    <location>
        <begin position="8"/>
        <end position="92"/>
    </location>
</feature>
<proteinExistence type="inferred from homology"/>
<protein>
    <recommendedName>
        <fullName evidence="2">YCII-related domain-containing protein</fullName>
    </recommendedName>
</protein>
<evidence type="ECO:0000259" key="2">
    <source>
        <dbReference type="Pfam" id="PF03795"/>
    </source>
</evidence>
<gene>
    <name evidence="3" type="ORF">FHG12_17250</name>
</gene>
<evidence type="ECO:0000313" key="3">
    <source>
        <dbReference type="EMBL" id="QDA61732.1"/>
    </source>
</evidence>
<dbReference type="EMBL" id="CP040896">
    <property type="protein sequence ID" value="QDA61732.1"/>
    <property type="molecule type" value="Genomic_DNA"/>
</dbReference>